<gene>
    <name evidence="2" type="ORF">X975_08091</name>
</gene>
<feature type="non-terminal residue" evidence="2">
    <location>
        <position position="1"/>
    </location>
</feature>
<organism evidence="2 3">
    <name type="scientific">Stegodyphus mimosarum</name>
    <name type="common">African social velvet spider</name>
    <dbReference type="NCBI Taxonomy" id="407821"/>
    <lineage>
        <taxon>Eukaryota</taxon>
        <taxon>Metazoa</taxon>
        <taxon>Ecdysozoa</taxon>
        <taxon>Arthropoda</taxon>
        <taxon>Chelicerata</taxon>
        <taxon>Arachnida</taxon>
        <taxon>Araneae</taxon>
        <taxon>Araneomorphae</taxon>
        <taxon>Entelegynae</taxon>
        <taxon>Eresoidea</taxon>
        <taxon>Eresidae</taxon>
        <taxon>Stegodyphus</taxon>
    </lineage>
</organism>
<feature type="region of interest" description="Disordered" evidence="1">
    <location>
        <begin position="44"/>
        <end position="73"/>
    </location>
</feature>
<name>A0A087TZK7_STEMI</name>
<evidence type="ECO:0000313" key="2">
    <source>
        <dbReference type="EMBL" id="KFM70546.1"/>
    </source>
</evidence>
<sequence length="73" mass="8046">DKIATKKKKYYKGKRIRKKLAEVKKNAGSEPESCDDVASLSSELTSGNDVSDVSSYNYSSNSQKARHIYSSPA</sequence>
<evidence type="ECO:0000313" key="3">
    <source>
        <dbReference type="Proteomes" id="UP000054359"/>
    </source>
</evidence>
<feature type="compositionally biased region" description="Low complexity" evidence="1">
    <location>
        <begin position="49"/>
        <end position="62"/>
    </location>
</feature>
<reference evidence="2 3" key="1">
    <citation type="submission" date="2013-11" db="EMBL/GenBank/DDBJ databases">
        <title>Genome sequencing of Stegodyphus mimosarum.</title>
        <authorList>
            <person name="Bechsgaard J."/>
        </authorList>
    </citation>
    <scope>NUCLEOTIDE SEQUENCE [LARGE SCALE GENOMIC DNA]</scope>
</reference>
<keyword evidence="3" id="KW-1185">Reference proteome</keyword>
<dbReference type="EMBL" id="KK117462">
    <property type="protein sequence ID" value="KFM70546.1"/>
    <property type="molecule type" value="Genomic_DNA"/>
</dbReference>
<protein>
    <submittedName>
        <fullName evidence="2">Uncharacterized protein</fullName>
    </submittedName>
</protein>
<evidence type="ECO:0000256" key="1">
    <source>
        <dbReference type="SAM" id="MobiDB-lite"/>
    </source>
</evidence>
<dbReference type="AlphaFoldDB" id="A0A087TZK7"/>
<accession>A0A087TZK7</accession>
<feature type="non-terminal residue" evidence="2">
    <location>
        <position position="73"/>
    </location>
</feature>
<proteinExistence type="predicted"/>
<dbReference type="Proteomes" id="UP000054359">
    <property type="component" value="Unassembled WGS sequence"/>
</dbReference>